<accession>A0ACB9HF56</accession>
<protein>
    <submittedName>
        <fullName evidence="1">Uncharacterized protein</fullName>
    </submittedName>
</protein>
<dbReference type="EMBL" id="CM042029">
    <property type="protein sequence ID" value="KAI3794429.1"/>
    <property type="molecule type" value="Genomic_DNA"/>
</dbReference>
<organism evidence="1 2">
    <name type="scientific">Smallanthus sonchifolius</name>
    <dbReference type="NCBI Taxonomy" id="185202"/>
    <lineage>
        <taxon>Eukaryota</taxon>
        <taxon>Viridiplantae</taxon>
        <taxon>Streptophyta</taxon>
        <taxon>Embryophyta</taxon>
        <taxon>Tracheophyta</taxon>
        <taxon>Spermatophyta</taxon>
        <taxon>Magnoliopsida</taxon>
        <taxon>eudicotyledons</taxon>
        <taxon>Gunneridae</taxon>
        <taxon>Pentapetalae</taxon>
        <taxon>asterids</taxon>
        <taxon>campanulids</taxon>
        <taxon>Asterales</taxon>
        <taxon>Asteraceae</taxon>
        <taxon>Asteroideae</taxon>
        <taxon>Heliantheae alliance</taxon>
        <taxon>Millerieae</taxon>
        <taxon>Smallanthus</taxon>
    </lineage>
</organism>
<keyword evidence="2" id="KW-1185">Reference proteome</keyword>
<gene>
    <name evidence="1" type="ORF">L1987_37061</name>
</gene>
<reference evidence="1 2" key="2">
    <citation type="journal article" date="2022" name="Mol. Ecol. Resour.">
        <title>The genomes of chicory, endive, great burdock and yacon provide insights into Asteraceae paleo-polyploidization history and plant inulin production.</title>
        <authorList>
            <person name="Fan W."/>
            <person name="Wang S."/>
            <person name="Wang H."/>
            <person name="Wang A."/>
            <person name="Jiang F."/>
            <person name="Liu H."/>
            <person name="Zhao H."/>
            <person name="Xu D."/>
            <person name="Zhang Y."/>
        </authorList>
    </citation>
    <scope>NUCLEOTIDE SEQUENCE [LARGE SCALE GENOMIC DNA]</scope>
    <source>
        <strain evidence="2">cv. Yunnan</strain>
        <tissue evidence="1">Leaves</tissue>
    </source>
</reference>
<reference evidence="2" key="1">
    <citation type="journal article" date="2022" name="Mol. Ecol. Resour.">
        <title>The genomes of chicory, endive, great burdock and yacon provide insights into Asteraceae palaeo-polyploidization history and plant inulin production.</title>
        <authorList>
            <person name="Fan W."/>
            <person name="Wang S."/>
            <person name="Wang H."/>
            <person name="Wang A."/>
            <person name="Jiang F."/>
            <person name="Liu H."/>
            <person name="Zhao H."/>
            <person name="Xu D."/>
            <person name="Zhang Y."/>
        </authorList>
    </citation>
    <scope>NUCLEOTIDE SEQUENCE [LARGE SCALE GENOMIC DNA]</scope>
    <source>
        <strain evidence="2">cv. Yunnan</strain>
    </source>
</reference>
<evidence type="ECO:0000313" key="1">
    <source>
        <dbReference type="EMBL" id="KAI3794429.1"/>
    </source>
</evidence>
<comment type="caution">
    <text evidence="1">The sequence shown here is derived from an EMBL/GenBank/DDBJ whole genome shotgun (WGS) entry which is preliminary data.</text>
</comment>
<proteinExistence type="predicted"/>
<name>A0ACB9HF56_9ASTR</name>
<dbReference type="Proteomes" id="UP001056120">
    <property type="component" value="Linkage Group LG12"/>
</dbReference>
<sequence>MRSNLASSTVSITYTVTVPPRYTCDQSPSSLFLFLSHKFFLKIPQTQTHLFMAPLFLGLFFCLCLSLTTYAKVYVVYMGSTDTQDPNDIVFQNHRILSSVHSGSVEEAQASHLYSYKHGFKGFAAKLTQDQALQIAKMDGVVSVFENTKRRLHTTHSWDFIGLNGEETMEIPGFSTKNQVNVIIGFIDTGIWPESPSFSDTGMPPVPAGWKGICQSGEAFNASNCNRKVIGARYYHSGYEAEEHSNLEKQQEDENDNDDDDPRKKVSYRSPRDSSGHGSHTASTAAGRYVENMSYKGLAGGGARGGAPMARIAVYKTCWDSGCYDADILAAFDDAVRDGVHIMSLSLGPDAPQGDYFSDAISIGSFHAVSRGITVVSSVGNEGTKGSATNLAPWLITVAASSTDREFTSRLVMGNGVKLKGESLSVHQMMAPARIISASIANRGYFTPYQSSYCLESSLNYTKTRGKVLLCRHAERSTESKLAKSEVVKAAGGVGMILIDETDKDVAIPFVIPAAIVGKRMGNRILSYINNNTRNATSRIFASNAKLGSQPAPRVASFSSRGPNALTPEILKPDIAAPGLNILAAWSPAVGKMNFNILSGTSMACPHVTGIVALIKAVNPTWSPSAIKSAIMTTATVFDKNGKPMRVDPDGRRGNAFDYGAGFIDPTTVLDPGLVYDAEPTDYKSFLCSIGYTEKLLHPITRDNSTCANQAFSMPSSLNYPAIVVPNLKSTFSVSRTLTNVRKQRHRTTYRAVVSTPHGIEVSVHPHRIAFTSYGQKVNFTVTFKISAPSQGYVFGYLQWKHRNSRVTTPLIVRVAPSNLGAAV</sequence>
<evidence type="ECO:0000313" key="2">
    <source>
        <dbReference type="Proteomes" id="UP001056120"/>
    </source>
</evidence>